<keyword evidence="6 8" id="KW-1133">Transmembrane helix</keyword>
<keyword evidence="2" id="KW-1003">Cell membrane</keyword>
<dbReference type="PANTHER" id="PTHR33908:SF3">
    <property type="entry name" value="UNDECAPRENYL PHOSPHATE-ALPHA-4-AMINO-4-DEOXY-L-ARABINOSE ARABINOSYL TRANSFERASE"/>
    <property type="match status" value="1"/>
</dbReference>
<evidence type="ECO:0000256" key="5">
    <source>
        <dbReference type="ARBA" id="ARBA00022692"/>
    </source>
</evidence>
<evidence type="ECO:0000256" key="7">
    <source>
        <dbReference type="ARBA" id="ARBA00023136"/>
    </source>
</evidence>
<evidence type="ECO:0000256" key="3">
    <source>
        <dbReference type="ARBA" id="ARBA00022676"/>
    </source>
</evidence>
<evidence type="ECO:0000313" key="10">
    <source>
        <dbReference type="EMBL" id="GAA4469850.1"/>
    </source>
</evidence>
<protein>
    <submittedName>
        <fullName evidence="10">Phospholipid carrier-dependent glycosyltransferase</fullName>
    </submittedName>
</protein>
<dbReference type="Pfam" id="PF13231">
    <property type="entry name" value="PMT_2"/>
    <property type="match status" value="1"/>
</dbReference>
<feature type="transmembrane region" description="Helical" evidence="8">
    <location>
        <begin position="74"/>
        <end position="94"/>
    </location>
</feature>
<evidence type="ECO:0000259" key="9">
    <source>
        <dbReference type="Pfam" id="PF13231"/>
    </source>
</evidence>
<dbReference type="InterPro" id="IPR050297">
    <property type="entry name" value="LipidA_mod_glycosyltrf_83"/>
</dbReference>
<evidence type="ECO:0000256" key="8">
    <source>
        <dbReference type="SAM" id="Phobius"/>
    </source>
</evidence>
<feature type="transmembrane region" description="Helical" evidence="8">
    <location>
        <begin position="341"/>
        <end position="367"/>
    </location>
</feature>
<reference evidence="11" key="1">
    <citation type="journal article" date="2019" name="Int. J. Syst. Evol. Microbiol.">
        <title>The Global Catalogue of Microorganisms (GCM) 10K type strain sequencing project: providing services to taxonomists for standard genome sequencing and annotation.</title>
        <authorList>
            <consortium name="The Broad Institute Genomics Platform"/>
            <consortium name="The Broad Institute Genome Sequencing Center for Infectious Disease"/>
            <person name="Wu L."/>
            <person name="Ma J."/>
        </authorList>
    </citation>
    <scope>NUCLEOTIDE SEQUENCE [LARGE SCALE GENOMIC DNA]</scope>
    <source>
        <strain evidence="11">JCM 32105</strain>
    </source>
</reference>
<dbReference type="EMBL" id="BAABFA010000024">
    <property type="protein sequence ID" value="GAA4469850.1"/>
    <property type="molecule type" value="Genomic_DNA"/>
</dbReference>
<feature type="transmembrane region" description="Helical" evidence="8">
    <location>
        <begin position="309"/>
        <end position="329"/>
    </location>
</feature>
<name>A0ABP8NNJ8_9BACT</name>
<feature type="domain" description="Glycosyltransferase RgtA/B/C/D-like" evidence="9">
    <location>
        <begin position="54"/>
        <end position="212"/>
    </location>
</feature>
<sequence length="548" mass="61764">MAIIILSGLLFFPFLGGVHLFDWDEINFAECAREMIVSGDHLRPQIDFMPFWEKPPLFIWMQVVSMRLFGINEFAARFPNALVGVMTLVAIYHCGRRLVSHKMGQWWAVLFAASWLPHFYFKTGIIDPTFNLLIFLAFYQVHVLRTGSRAWLHAIAGGLLLGMAALTKGPVAILVALLALGVYIVLHRGLNGYKIKHLLAMAVFAAVPFGLWVGITTAVHGTEYGTWFLREFIQYQVRLFSTEDSDHGGPFIYHFVVLLLGCFPASAFLFQYLGRKREKVADTGFATWMWLLFWVVLLLFSIVKTKIVHYSSLCYFPLTYLAALQLYALSEGKERLRKGTAIVLLVTGILLAVVIALLPAVGINKAVLIPYIADPFAVANLRADVQWSYAACVPGIIYLAIIIAAARMMRQDLKKGMTLLAITQVVAIQFVLLYCAPRIEGYSQRAAIEYYKSFSGKKVYVQPLGHKSYANLFYTAKQPYNAPEYRGVRKDKTGRETPEANGDWLIYGNTDRPAYFICKVHDSAEYARNPQLEVTGSSNGFVFLKRKQ</sequence>
<evidence type="ECO:0000256" key="6">
    <source>
        <dbReference type="ARBA" id="ARBA00022989"/>
    </source>
</evidence>
<feature type="transmembrane region" description="Helical" evidence="8">
    <location>
        <begin position="285"/>
        <end position="303"/>
    </location>
</feature>
<keyword evidence="11" id="KW-1185">Reference proteome</keyword>
<organism evidence="10 11">
    <name type="scientific">Nemorincola caseinilytica</name>
    <dbReference type="NCBI Taxonomy" id="2054315"/>
    <lineage>
        <taxon>Bacteria</taxon>
        <taxon>Pseudomonadati</taxon>
        <taxon>Bacteroidota</taxon>
        <taxon>Chitinophagia</taxon>
        <taxon>Chitinophagales</taxon>
        <taxon>Chitinophagaceae</taxon>
        <taxon>Nemorincola</taxon>
    </lineage>
</organism>
<keyword evidence="3" id="KW-0328">Glycosyltransferase</keyword>
<evidence type="ECO:0000256" key="4">
    <source>
        <dbReference type="ARBA" id="ARBA00022679"/>
    </source>
</evidence>
<keyword evidence="5 8" id="KW-0812">Transmembrane</keyword>
<dbReference type="InterPro" id="IPR038731">
    <property type="entry name" value="RgtA/B/C-like"/>
</dbReference>
<comment type="caution">
    <text evidence="10">The sequence shown here is derived from an EMBL/GenBank/DDBJ whole genome shotgun (WGS) entry which is preliminary data.</text>
</comment>
<feature type="transmembrane region" description="Helical" evidence="8">
    <location>
        <begin position="198"/>
        <end position="219"/>
    </location>
</feature>
<feature type="transmembrane region" description="Helical" evidence="8">
    <location>
        <begin position="159"/>
        <end position="186"/>
    </location>
</feature>
<evidence type="ECO:0000256" key="2">
    <source>
        <dbReference type="ARBA" id="ARBA00022475"/>
    </source>
</evidence>
<feature type="transmembrane region" description="Helical" evidence="8">
    <location>
        <begin position="387"/>
        <end position="405"/>
    </location>
</feature>
<proteinExistence type="predicted"/>
<evidence type="ECO:0000256" key="1">
    <source>
        <dbReference type="ARBA" id="ARBA00004651"/>
    </source>
</evidence>
<feature type="transmembrane region" description="Helical" evidence="8">
    <location>
        <begin position="251"/>
        <end position="273"/>
    </location>
</feature>
<accession>A0ABP8NNJ8</accession>
<keyword evidence="7 8" id="KW-0472">Membrane</keyword>
<keyword evidence="4" id="KW-0808">Transferase</keyword>
<comment type="subcellular location">
    <subcellularLocation>
        <location evidence="1">Cell membrane</location>
        <topology evidence="1">Multi-pass membrane protein</topology>
    </subcellularLocation>
</comment>
<feature type="transmembrane region" description="Helical" evidence="8">
    <location>
        <begin position="106"/>
        <end position="139"/>
    </location>
</feature>
<gene>
    <name evidence="10" type="ORF">GCM10023093_30020</name>
</gene>
<dbReference type="Proteomes" id="UP001500067">
    <property type="component" value="Unassembled WGS sequence"/>
</dbReference>
<dbReference type="PANTHER" id="PTHR33908">
    <property type="entry name" value="MANNOSYLTRANSFERASE YKCB-RELATED"/>
    <property type="match status" value="1"/>
</dbReference>
<evidence type="ECO:0000313" key="11">
    <source>
        <dbReference type="Proteomes" id="UP001500067"/>
    </source>
</evidence>